<gene>
    <name evidence="4" type="ORF">PECAL_6P20500</name>
</gene>
<dbReference type="PANTHER" id="PTHR45911">
    <property type="entry name" value="C2 DOMAIN-CONTAINING PROTEIN"/>
    <property type="match status" value="1"/>
</dbReference>
<dbReference type="GO" id="GO:0005509">
    <property type="term" value="F:calcium ion binding"/>
    <property type="evidence" value="ECO:0007669"/>
    <property type="project" value="TreeGrafter"/>
</dbReference>
<dbReference type="PROSITE" id="PS50004">
    <property type="entry name" value="C2"/>
    <property type="match status" value="1"/>
</dbReference>
<dbReference type="EMBL" id="CAKKNE010000006">
    <property type="protein sequence ID" value="CAH0380397.1"/>
    <property type="molecule type" value="Genomic_DNA"/>
</dbReference>
<dbReference type="InterPro" id="IPR000008">
    <property type="entry name" value="C2_dom"/>
</dbReference>
<dbReference type="Gene3D" id="2.60.40.150">
    <property type="entry name" value="C2 domain"/>
    <property type="match status" value="1"/>
</dbReference>
<evidence type="ECO:0000256" key="1">
    <source>
        <dbReference type="ARBA" id="ARBA00022723"/>
    </source>
</evidence>
<feature type="domain" description="C2" evidence="3">
    <location>
        <begin position="1"/>
        <end position="97"/>
    </location>
</feature>
<dbReference type="GO" id="GO:0016020">
    <property type="term" value="C:membrane"/>
    <property type="evidence" value="ECO:0007669"/>
    <property type="project" value="TreeGrafter"/>
</dbReference>
<evidence type="ECO:0000313" key="5">
    <source>
        <dbReference type="Proteomes" id="UP000789595"/>
    </source>
</evidence>
<dbReference type="InterPro" id="IPR035892">
    <property type="entry name" value="C2_domain_sf"/>
</dbReference>
<evidence type="ECO:0000259" key="3">
    <source>
        <dbReference type="PROSITE" id="PS50004"/>
    </source>
</evidence>
<dbReference type="AlphaFoldDB" id="A0A8J2T2I2"/>
<comment type="caution">
    <text evidence="4">The sequence shown here is derived from an EMBL/GenBank/DDBJ whole genome shotgun (WGS) entry which is preliminary data.</text>
</comment>
<sequence length="130" mass="14095">MSTSPRRAQKTPDVYCRARVAGGPPQDCRDWWKTKTVQNSVAPQWDAEFTQALAAPELCVVVLECWDDDTVTGDDFLGTVAVPLSEVTSGKQLDLPLLAATLAPWPRKHGAPSLQVTFDLVYADAAPRGA</sequence>
<dbReference type="CDD" id="cd00030">
    <property type="entry name" value="C2"/>
    <property type="match status" value="1"/>
</dbReference>
<evidence type="ECO:0000256" key="2">
    <source>
        <dbReference type="ARBA" id="ARBA00022837"/>
    </source>
</evidence>
<keyword evidence="1" id="KW-0479">Metal-binding</keyword>
<name>A0A8J2T2I2_9STRA</name>
<accession>A0A8J2T2I2</accession>
<organism evidence="4 5">
    <name type="scientific">Pelagomonas calceolata</name>
    <dbReference type="NCBI Taxonomy" id="35677"/>
    <lineage>
        <taxon>Eukaryota</taxon>
        <taxon>Sar</taxon>
        <taxon>Stramenopiles</taxon>
        <taxon>Ochrophyta</taxon>
        <taxon>Pelagophyceae</taxon>
        <taxon>Pelagomonadales</taxon>
        <taxon>Pelagomonadaceae</taxon>
        <taxon>Pelagomonas</taxon>
    </lineage>
</organism>
<reference evidence="4" key="1">
    <citation type="submission" date="2021-11" db="EMBL/GenBank/DDBJ databases">
        <authorList>
            <consortium name="Genoscope - CEA"/>
            <person name="William W."/>
        </authorList>
    </citation>
    <scope>NUCLEOTIDE SEQUENCE</scope>
</reference>
<keyword evidence="5" id="KW-1185">Reference proteome</keyword>
<dbReference type="SUPFAM" id="SSF49562">
    <property type="entry name" value="C2 domain (Calcium/lipid-binding domain, CaLB)"/>
    <property type="match status" value="1"/>
</dbReference>
<dbReference type="Proteomes" id="UP000789595">
    <property type="component" value="Unassembled WGS sequence"/>
</dbReference>
<proteinExistence type="predicted"/>
<dbReference type="PANTHER" id="PTHR45911:SF4">
    <property type="entry name" value="MULTIPLE C2 AND TRANSMEMBRANE DOMAIN-CONTAINING PROTEIN"/>
    <property type="match status" value="1"/>
</dbReference>
<dbReference type="Pfam" id="PF00168">
    <property type="entry name" value="C2"/>
    <property type="match status" value="1"/>
</dbReference>
<dbReference type="OrthoDB" id="269822at2759"/>
<protein>
    <recommendedName>
        <fullName evidence="3">C2 domain-containing protein</fullName>
    </recommendedName>
</protein>
<keyword evidence="2" id="KW-0106">Calcium</keyword>
<evidence type="ECO:0000313" key="4">
    <source>
        <dbReference type="EMBL" id="CAH0380397.1"/>
    </source>
</evidence>